<dbReference type="AlphaFoldDB" id="A0A9Q0MAF4"/>
<feature type="signal peptide" evidence="1">
    <location>
        <begin position="1"/>
        <end position="24"/>
    </location>
</feature>
<feature type="chain" id="PRO_5040394127" evidence="1">
    <location>
        <begin position="25"/>
        <end position="292"/>
    </location>
</feature>
<protein>
    <submittedName>
        <fullName evidence="2">Uncharacterized protein</fullName>
    </submittedName>
</protein>
<evidence type="ECO:0000313" key="3">
    <source>
        <dbReference type="Proteomes" id="UP001142055"/>
    </source>
</evidence>
<accession>A0A9Q0MAF4</accession>
<reference evidence="2" key="1">
    <citation type="submission" date="2022-12" db="EMBL/GenBank/DDBJ databases">
        <title>Genome assemblies of Blomia tropicalis.</title>
        <authorList>
            <person name="Cui Y."/>
        </authorList>
    </citation>
    <scope>NUCLEOTIDE SEQUENCE</scope>
    <source>
        <tissue evidence="2">Adult mites</tissue>
    </source>
</reference>
<organism evidence="2 3">
    <name type="scientific">Blomia tropicalis</name>
    <name type="common">Mite</name>
    <dbReference type="NCBI Taxonomy" id="40697"/>
    <lineage>
        <taxon>Eukaryota</taxon>
        <taxon>Metazoa</taxon>
        <taxon>Ecdysozoa</taxon>
        <taxon>Arthropoda</taxon>
        <taxon>Chelicerata</taxon>
        <taxon>Arachnida</taxon>
        <taxon>Acari</taxon>
        <taxon>Acariformes</taxon>
        <taxon>Sarcoptiformes</taxon>
        <taxon>Astigmata</taxon>
        <taxon>Glycyphagoidea</taxon>
        <taxon>Echimyopodidae</taxon>
        <taxon>Blomia</taxon>
    </lineage>
</organism>
<keyword evidence="3" id="KW-1185">Reference proteome</keyword>
<dbReference type="Proteomes" id="UP001142055">
    <property type="component" value="Chromosome 1"/>
</dbReference>
<proteinExistence type="predicted"/>
<name>A0A9Q0MAF4_BLOTA</name>
<gene>
    <name evidence="2" type="ORF">RDWZM_000484</name>
</gene>
<evidence type="ECO:0000256" key="1">
    <source>
        <dbReference type="SAM" id="SignalP"/>
    </source>
</evidence>
<sequence length="292" mass="31335">MYFKIVGVLTVVLVGTVVNGNGYGDPYGTNVDNYGPSHGNDLITTNNVVQHDPFVGRVRTNCIGNGCGHVTTLPVQQITQQQQTVDYLNVPHAQSPPEPANLLVDSHMTPISLVYRSFGAPINIMQKHIPAPPTFRQTQSEEEPHRHLHTIHKPVIQEVREIITPIRTVRQEILPVQENVETVVAKAGPIGPIGGQPVGVPVPSANVPMFVNGPNGLLVPSNDLGNAQGHNVDNGAPFGKGCNGPACGMLLNNVRKLRPAIGRLVAGPTTGFASGDYSQLTTVHQQQHRPAY</sequence>
<evidence type="ECO:0000313" key="2">
    <source>
        <dbReference type="EMBL" id="KAJ6221939.1"/>
    </source>
</evidence>
<dbReference type="EMBL" id="JAPWDV010000001">
    <property type="protein sequence ID" value="KAJ6221939.1"/>
    <property type="molecule type" value="Genomic_DNA"/>
</dbReference>
<keyword evidence="1" id="KW-0732">Signal</keyword>
<comment type="caution">
    <text evidence="2">The sequence shown here is derived from an EMBL/GenBank/DDBJ whole genome shotgun (WGS) entry which is preliminary data.</text>
</comment>